<feature type="compositionally biased region" description="Basic and acidic residues" evidence="1">
    <location>
        <begin position="223"/>
        <end position="245"/>
    </location>
</feature>
<feature type="compositionally biased region" description="Acidic residues" evidence="1">
    <location>
        <begin position="138"/>
        <end position="152"/>
    </location>
</feature>
<sequence length="594" mass="67121">MKNSYEIFSSALSYWQLLDDNNRRIPSDISKQEQKQKHQQEPTWKTISTSTSTSATTTSLKMVDKNLQDPDTLLKMVEELTMDEITPEIVSKMEKVEIALGKFLDENSAVLLERQQEEEEQQSSKPHPPSIPPPGTLFEDEEDVADDKEDDGTLQIRQQQNQEDVEEKLSIDYLKQAGDALKKLRHRLRPEEEVLFSAEQSLQRSLEEQEILRQAEEVLQKSREVAAERSSRKAENTEKQQEQQKEIQQNSLVSNNDIETPNQNNSNINQNQNQTILPANVIGTRQRPTIELGSIFEKQNTKRRREINENNNDDESSTTTSEQQRGNNNKLPEGIPGIPILYNWKQCDNGSIKGNIRGSPNFRNGATISTSTITQGVRGGTIVSTSSGSRYFLEEPTTRKESEEVYSENVTLQPPQSLSQQEQKRRILKTEDASNDAIDIFKAFKNFKDAATSTVRRNKGAITIAKNRDDDNTTKSKKDNTRLAMEILEKSQPRSTFSLFDLFDDERSDNKSKTSDGSYSLPPPPPPPASKRPPTGTPTLTEWSMNDDGTITGFIFGSRNMGDGYLITTSTIVNGRRKQFEIVKTASGSLYFLG</sequence>
<feature type="compositionally biased region" description="Low complexity" evidence="1">
    <location>
        <begin position="46"/>
        <end position="56"/>
    </location>
</feature>
<feature type="compositionally biased region" description="Pro residues" evidence="1">
    <location>
        <begin position="126"/>
        <end position="135"/>
    </location>
</feature>
<dbReference type="AlphaFoldDB" id="A0A1E7FDA4"/>
<feature type="region of interest" description="Disordered" evidence="1">
    <location>
        <begin position="114"/>
        <end position="166"/>
    </location>
</feature>
<evidence type="ECO:0000256" key="1">
    <source>
        <dbReference type="SAM" id="MobiDB-lite"/>
    </source>
</evidence>
<gene>
    <name evidence="2" type="ORF">FRACYDRAFT_238693</name>
</gene>
<dbReference type="KEGG" id="fcy:FRACYDRAFT_238693"/>
<proteinExistence type="predicted"/>
<feature type="compositionally biased region" description="Basic and acidic residues" evidence="1">
    <location>
        <begin position="29"/>
        <end position="40"/>
    </location>
</feature>
<dbReference type="Proteomes" id="UP000095751">
    <property type="component" value="Unassembled WGS sequence"/>
</dbReference>
<dbReference type="EMBL" id="KV784358">
    <property type="protein sequence ID" value="OEU16106.1"/>
    <property type="molecule type" value="Genomic_DNA"/>
</dbReference>
<reference evidence="2 3" key="1">
    <citation type="submission" date="2016-09" db="EMBL/GenBank/DDBJ databases">
        <title>Extensive genetic diversity and differential bi-allelic expression allows diatom success in the polar Southern Ocean.</title>
        <authorList>
            <consortium name="DOE Joint Genome Institute"/>
            <person name="Mock T."/>
            <person name="Otillar R.P."/>
            <person name="Strauss J."/>
            <person name="Dupont C."/>
            <person name="Frickenhaus S."/>
            <person name="Maumus F."/>
            <person name="Mcmullan M."/>
            <person name="Sanges R."/>
            <person name="Schmutz J."/>
            <person name="Toseland A."/>
            <person name="Valas R."/>
            <person name="Veluchamy A."/>
            <person name="Ward B.J."/>
            <person name="Allen A."/>
            <person name="Barry K."/>
            <person name="Falciatore A."/>
            <person name="Ferrante M."/>
            <person name="Fortunato A.E."/>
            <person name="Gloeckner G."/>
            <person name="Gruber A."/>
            <person name="Hipkin R."/>
            <person name="Janech M."/>
            <person name="Kroth P."/>
            <person name="Leese F."/>
            <person name="Lindquist E."/>
            <person name="Lyon B.R."/>
            <person name="Martin J."/>
            <person name="Mayer C."/>
            <person name="Parker M."/>
            <person name="Quesneville H."/>
            <person name="Raymond J."/>
            <person name="Uhlig C."/>
            <person name="Valentin K.U."/>
            <person name="Worden A.Z."/>
            <person name="Armbrust E.V."/>
            <person name="Bowler C."/>
            <person name="Green B."/>
            <person name="Moulton V."/>
            <person name="Van Oosterhout C."/>
            <person name="Grigoriev I."/>
        </authorList>
    </citation>
    <scope>NUCLEOTIDE SEQUENCE [LARGE SCALE GENOMIC DNA]</scope>
    <source>
        <strain evidence="2 3">CCMP1102</strain>
    </source>
</reference>
<keyword evidence="3" id="KW-1185">Reference proteome</keyword>
<organism evidence="2 3">
    <name type="scientific">Fragilariopsis cylindrus CCMP1102</name>
    <dbReference type="NCBI Taxonomy" id="635003"/>
    <lineage>
        <taxon>Eukaryota</taxon>
        <taxon>Sar</taxon>
        <taxon>Stramenopiles</taxon>
        <taxon>Ochrophyta</taxon>
        <taxon>Bacillariophyta</taxon>
        <taxon>Bacillariophyceae</taxon>
        <taxon>Bacillariophycidae</taxon>
        <taxon>Bacillariales</taxon>
        <taxon>Bacillariaceae</taxon>
        <taxon>Fragilariopsis</taxon>
    </lineage>
</organism>
<protein>
    <submittedName>
        <fullName evidence="2">Uncharacterized protein</fullName>
    </submittedName>
</protein>
<name>A0A1E7FDA4_9STRA</name>
<feature type="region of interest" description="Disordered" evidence="1">
    <location>
        <begin position="29"/>
        <end position="56"/>
    </location>
</feature>
<evidence type="ECO:0000313" key="3">
    <source>
        <dbReference type="Proteomes" id="UP000095751"/>
    </source>
</evidence>
<evidence type="ECO:0000313" key="2">
    <source>
        <dbReference type="EMBL" id="OEU16106.1"/>
    </source>
</evidence>
<feature type="compositionally biased region" description="Polar residues" evidence="1">
    <location>
        <begin position="250"/>
        <end position="261"/>
    </location>
</feature>
<dbReference type="InParanoid" id="A0A1E7FDA4"/>
<accession>A0A1E7FDA4</accession>
<dbReference type="OrthoDB" id="49439at2759"/>
<feature type="region of interest" description="Disordered" evidence="1">
    <location>
        <begin position="499"/>
        <end position="545"/>
    </location>
</feature>
<feature type="region of interest" description="Disordered" evidence="1">
    <location>
        <begin position="223"/>
        <end position="273"/>
    </location>
</feature>
<feature type="compositionally biased region" description="Pro residues" evidence="1">
    <location>
        <begin position="521"/>
        <end position="531"/>
    </location>
</feature>
<feature type="compositionally biased region" description="Low complexity" evidence="1">
    <location>
        <begin position="262"/>
        <end position="273"/>
    </location>
</feature>
<feature type="region of interest" description="Disordered" evidence="1">
    <location>
        <begin position="292"/>
        <end position="335"/>
    </location>
</feature>